<evidence type="ECO:0000259" key="5">
    <source>
        <dbReference type="PROSITE" id="PS51186"/>
    </source>
</evidence>
<dbReference type="Pfam" id="PF17668">
    <property type="entry name" value="Acetyltransf_17"/>
    <property type="match status" value="1"/>
</dbReference>
<dbReference type="Gene3D" id="3.30.1050.10">
    <property type="entry name" value="SCP2 sterol-binding domain"/>
    <property type="match status" value="1"/>
</dbReference>
<dbReference type="EMBL" id="CP119108">
    <property type="protein sequence ID" value="WEG07650.1"/>
    <property type="molecule type" value="Genomic_DNA"/>
</dbReference>
<dbReference type="InterPro" id="IPR022902">
    <property type="entry name" value="NAcTrfase_Eis"/>
</dbReference>
<keyword evidence="7" id="KW-1185">Reference proteome</keyword>
<dbReference type="RefSeq" id="WP_275276988.1">
    <property type="nucleotide sequence ID" value="NZ_CP119108.1"/>
</dbReference>
<dbReference type="InterPro" id="IPR025559">
    <property type="entry name" value="Eis_dom"/>
</dbReference>
<organism evidence="6 7">
    <name type="scientific">Microbacterium horticulturae</name>
    <dbReference type="NCBI Taxonomy" id="3028316"/>
    <lineage>
        <taxon>Bacteria</taxon>
        <taxon>Bacillati</taxon>
        <taxon>Actinomycetota</taxon>
        <taxon>Actinomycetes</taxon>
        <taxon>Micrococcales</taxon>
        <taxon>Microbacteriaceae</taxon>
        <taxon>Microbacterium</taxon>
    </lineage>
</organism>
<keyword evidence="2 4" id="KW-0808">Transferase</keyword>
<feature type="binding site" evidence="4">
    <location>
        <begin position="113"/>
        <end position="115"/>
    </location>
    <ligand>
        <name>acetyl-CoA</name>
        <dbReference type="ChEBI" id="CHEBI:57288"/>
    </ligand>
</feature>
<dbReference type="SUPFAM" id="SSF55718">
    <property type="entry name" value="SCP-like"/>
    <property type="match status" value="1"/>
</dbReference>
<protein>
    <submittedName>
        <fullName evidence="6">GNAT family N-acetyltransferase</fullName>
        <ecNumber evidence="6">2.3.1.-</ecNumber>
    </submittedName>
</protein>
<feature type="binding site" evidence="4">
    <location>
        <begin position="149"/>
        <end position="150"/>
    </location>
    <ligand>
        <name>acetyl-CoA</name>
        <dbReference type="ChEBI" id="CHEBI:57288"/>
    </ligand>
</feature>
<dbReference type="EC" id="2.3.1.-" evidence="6"/>
<dbReference type="SUPFAM" id="SSF55729">
    <property type="entry name" value="Acyl-CoA N-acyltransferases (Nat)"/>
    <property type="match status" value="1"/>
</dbReference>
<dbReference type="InterPro" id="IPR051554">
    <property type="entry name" value="Acetyltransferase_Eis"/>
</dbReference>
<dbReference type="Proteomes" id="UP001214553">
    <property type="component" value="Chromosome"/>
</dbReference>
<dbReference type="PANTHER" id="PTHR37817">
    <property type="entry name" value="N-ACETYLTRANSFERASE EIS"/>
    <property type="match status" value="1"/>
</dbReference>
<evidence type="ECO:0000313" key="6">
    <source>
        <dbReference type="EMBL" id="WEG07650.1"/>
    </source>
</evidence>
<accession>A0ABY8BX96</accession>
<feature type="active site" description="Proton acceptor; via carboxylate" evidence="4">
    <location>
        <position position="439"/>
    </location>
</feature>
<keyword evidence="3 4" id="KW-0012">Acyltransferase</keyword>
<dbReference type="PANTHER" id="PTHR37817:SF1">
    <property type="entry name" value="N-ACETYLTRANSFERASE EIS"/>
    <property type="match status" value="1"/>
</dbReference>
<dbReference type="InterPro" id="IPR041380">
    <property type="entry name" value="Acetyltransf_17"/>
</dbReference>
<gene>
    <name evidence="6" type="ORF">PU630_10330</name>
</gene>
<dbReference type="Pfam" id="PF13530">
    <property type="entry name" value="SCP2_2"/>
    <property type="match status" value="1"/>
</dbReference>
<name>A0ABY8BX96_9MICO</name>
<comment type="subunit">
    <text evidence="4">Homohexamer; trimer of dimers.</text>
</comment>
<evidence type="ECO:0000256" key="4">
    <source>
        <dbReference type="HAMAP-Rule" id="MF_01812"/>
    </source>
</evidence>
<feature type="active site" description="Proton donor" evidence="4">
    <location>
        <position position="154"/>
    </location>
</feature>
<comment type="similarity">
    <text evidence="1 4">Belongs to the acetyltransferase Eis family.</text>
</comment>
<proteinExistence type="inferred from homology"/>
<reference evidence="6 7" key="1">
    <citation type="submission" date="2023-03" db="EMBL/GenBank/DDBJ databases">
        <title>Genome sequence of Microbacterium sp. KACC 23027.</title>
        <authorList>
            <person name="Kim S."/>
            <person name="Heo J."/>
            <person name="Kwon S.-W."/>
        </authorList>
    </citation>
    <scope>NUCLEOTIDE SEQUENCE [LARGE SCALE GENOMIC DNA]</scope>
    <source>
        <strain evidence="6 7">KACC 23027</strain>
    </source>
</reference>
<evidence type="ECO:0000256" key="3">
    <source>
        <dbReference type="ARBA" id="ARBA00023315"/>
    </source>
</evidence>
<dbReference type="HAMAP" id="MF_01812">
    <property type="entry name" value="Eis"/>
    <property type="match status" value="1"/>
</dbReference>
<dbReference type="InterPro" id="IPR016181">
    <property type="entry name" value="Acyl_CoA_acyltransferase"/>
</dbReference>
<sequence length="439" mass="46883">MDASLATRHREAGVDEAAAARLTERGLSLRVVPHERPAYDHWLQASARGFLDSERTDEQIAAALARSSSRRLLGVYDPSAPQDELPVGTFATWLDDLALPGGVVVPAVAVSAVTVSPTHAGRGIARTMMEGELRHATRVGVPIAALTVSESTLYGRYGFGPAVTAATWTIETRRAGWIGPEATGRVDYISRELARSLAPGLHERVLRSRPGELAMPESHWGRFTGTDADAEKPGAVRAVQYADAAGQVQGVAMYTVTENEDDFTKATARVQYLLAADDEAYAGLWRFLLSLPLVATVTASELSTDEPLLWMIADQRAARVSLTDHHYVRILDVPGVLGARRYASPGQIVLEVSDPLGISEGRWLLEAAENGEGGIVSAEGVDTGDVPVLRTGTTELSAMCLGGVSAAALAAAGRIETTDVAAVARMLGWHVPPRLSFWY</sequence>
<dbReference type="PROSITE" id="PS51186">
    <property type="entry name" value="GNAT"/>
    <property type="match status" value="1"/>
</dbReference>
<feature type="domain" description="N-acetyltransferase" evidence="5">
    <location>
        <begin position="29"/>
        <end position="192"/>
    </location>
</feature>
<dbReference type="Gene3D" id="3.40.630.30">
    <property type="match status" value="2"/>
</dbReference>
<dbReference type="InterPro" id="IPR000182">
    <property type="entry name" value="GNAT_dom"/>
</dbReference>
<evidence type="ECO:0000256" key="2">
    <source>
        <dbReference type="ARBA" id="ARBA00022679"/>
    </source>
</evidence>
<evidence type="ECO:0000256" key="1">
    <source>
        <dbReference type="ARBA" id="ARBA00009213"/>
    </source>
</evidence>
<evidence type="ECO:0000313" key="7">
    <source>
        <dbReference type="Proteomes" id="UP001214553"/>
    </source>
</evidence>
<feature type="binding site" evidence="4">
    <location>
        <begin position="121"/>
        <end position="126"/>
    </location>
    <ligand>
        <name>acetyl-CoA</name>
        <dbReference type="ChEBI" id="CHEBI:57288"/>
    </ligand>
</feature>
<dbReference type="GO" id="GO:0016746">
    <property type="term" value="F:acyltransferase activity"/>
    <property type="evidence" value="ECO:0007669"/>
    <property type="project" value="UniProtKB-KW"/>
</dbReference>
<dbReference type="InterPro" id="IPR036527">
    <property type="entry name" value="SCP2_sterol-bd_dom_sf"/>
</dbReference>
<dbReference type="Pfam" id="PF13527">
    <property type="entry name" value="Acetyltransf_9"/>
    <property type="match status" value="1"/>
</dbReference>